<name>A0A398DRU5_9BACT</name>
<dbReference type="AlphaFoldDB" id="A0A398DRU5"/>
<dbReference type="Proteomes" id="UP000266113">
    <property type="component" value="Unassembled WGS sequence"/>
</dbReference>
<protein>
    <recommendedName>
        <fullName evidence="3">MoaD/ThiS family protein</fullName>
    </recommendedName>
</protein>
<dbReference type="InterPro" id="IPR016155">
    <property type="entry name" value="Mopterin_synth/thiamin_S_b"/>
</dbReference>
<dbReference type="EMBL" id="QXIY01000017">
    <property type="protein sequence ID" value="RIE16893.1"/>
    <property type="molecule type" value="Genomic_DNA"/>
</dbReference>
<evidence type="ECO:0000313" key="2">
    <source>
        <dbReference type="Proteomes" id="UP000266113"/>
    </source>
</evidence>
<gene>
    <name evidence="1" type="ORF">SMC1_04350</name>
</gene>
<reference evidence="1 2" key="1">
    <citation type="submission" date="2018-09" db="EMBL/GenBank/DDBJ databases">
        <title>Discovery and Ecogenomic Context for Candidatus Cryosericales, a Global Caldiserica Order Active in Thawing Permafrost.</title>
        <authorList>
            <person name="Martinez M.A."/>
            <person name="Woodcroft B.J."/>
            <person name="Ignacio Espinoza J.C."/>
            <person name="Zayed A."/>
            <person name="Singleton C.M."/>
            <person name="Boyd J."/>
            <person name="Li Y.-F."/>
            <person name="Purvine S."/>
            <person name="Maughan H."/>
            <person name="Hodgkins S.B."/>
            <person name="Anderson D."/>
            <person name="Sederholm M."/>
            <person name="Temperton B."/>
            <person name="Saleska S.R."/>
            <person name="Tyson G.W."/>
            <person name="Rich V.I."/>
        </authorList>
    </citation>
    <scope>NUCLEOTIDE SEQUENCE [LARGE SCALE GENOMIC DNA]</scope>
    <source>
        <strain evidence="1 2">SMC1</strain>
    </source>
</reference>
<proteinExistence type="predicted"/>
<dbReference type="Gene3D" id="3.10.20.30">
    <property type="match status" value="1"/>
</dbReference>
<dbReference type="OrthoDB" id="9156098at2"/>
<evidence type="ECO:0008006" key="3">
    <source>
        <dbReference type="Google" id="ProtNLM"/>
    </source>
</evidence>
<sequence length="94" mass="10431">MPTININFIGPWRIFLGARTVTVNVDGIDDARDYVETNFGPVFEKRIKSLGAGKKQSIWDNSNILLNGTNIKLLNKIDFKDGDKLDLLPRVAGG</sequence>
<dbReference type="InterPro" id="IPR012675">
    <property type="entry name" value="Beta-grasp_dom_sf"/>
</dbReference>
<evidence type="ECO:0000313" key="1">
    <source>
        <dbReference type="EMBL" id="RIE16893.1"/>
    </source>
</evidence>
<comment type="caution">
    <text evidence="1">The sequence shown here is derived from an EMBL/GenBank/DDBJ whole genome shotgun (WGS) entry which is preliminary data.</text>
</comment>
<accession>A0A398DRU5</accession>
<dbReference type="SUPFAM" id="SSF54285">
    <property type="entry name" value="MoaD/ThiS"/>
    <property type="match status" value="1"/>
</dbReference>
<keyword evidence="2" id="KW-1185">Reference proteome</keyword>
<organism evidence="1 2">
    <name type="scientific">Candidatus Cryosericum septentrionale</name>
    <dbReference type="NCBI Taxonomy" id="2290913"/>
    <lineage>
        <taxon>Bacteria</taxon>
        <taxon>Pseudomonadati</taxon>
        <taxon>Caldisericota/Cryosericota group</taxon>
        <taxon>Candidatus Cryosericota</taxon>
        <taxon>Candidatus Cryosericia</taxon>
        <taxon>Candidatus Cryosericales</taxon>
        <taxon>Candidatus Cryosericaceae</taxon>
        <taxon>Candidatus Cryosericum</taxon>
    </lineage>
</organism>
<dbReference type="RefSeq" id="WP_119085575.1">
    <property type="nucleotide sequence ID" value="NZ_QXIY01000017.1"/>
</dbReference>